<proteinExistence type="predicted"/>
<dbReference type="Proteomes" id="UP000030011">
    <property type="component" value="Unassembled WGS sequence"/>
</dbReference>
<feature type="signal peptide" evidence="2">
    <location>
        <begin position="1"/>
        <end position="23"/>
    </location>
</feature>
<evidence type="ECO:0000313" key="3">
    <source>
        <dbReference type="EMBL" id="KGN37556.1"/>
    </source>
</evidence>
<organism evidence="3 4">
    <name type="scientific">Knoellia subterranea KCTC 19937</name>
    <dbReference type="NCBI Taxonomy" id="1385521"/>
    <lineage>
        <taxon>Bacteria</taxon>
        <taxon>Bacillati</taxon>
        <taxon>Actinomycetota</taxon>
        <taxon>Actinomycetes</taxon>
        <taxon>Micrococcales</taxon>
        <taxon>Intrasporangiaceae</taxon>
        <taxon>Knoellia</taxon>
    </lineage>
</organism>
<dbReference type="OrthoDB" id="4855196at2"/>
<dbReference type="STRING" id="1385521.N803_13105"/>
<sequence length="707" mass="72359">MKRWFRASSVGALLLAAGVGVTATPVAASTAASAASVPVRNELSIVTAAGAFVPAVTTQTPTVTGSGSSWTWAAGTNSVQLSPATGETFKVGTFAIGTAAGQLGVQVTGNSKTCTTTGTSRVTVHDVTYDGDNVTSLAATAQVACGGTGQTAVELRLNSTVGAERGWSQPLGKDAGVRRITFTSPEASTVKDVAWVGDLPAEIKNNTCANEALPAGGTCTVDVYAHPIEDGAQYLALTIRDADGKRLDTTSIITQNTRQPDGSYTPLATPRRFADTRQTTPLRAGAPRDFQITGVNGMPSTGVSAVVVNLTVVSPSANSYVTAYPAGQAVPTASSINYTKGWTGANAVTVKVGTGSLYGKIRLLAGSGSTHVLVDVVGYYRNPAGTSSAAGAYGSYHAFEPFRLYDSRKDVKVNGYEIFDLSADFGSVNPKIKALAMNVTAVAPEGSGYLTLWNGIGSIDVPVVSTLNFTTGRTVPNMTVVPVGRQGTVPAFTVANGSSKKVHVIVDIIGVFDDDTLTDGSRLKAQATPKRILDSRYGIGFGRLGPGATGTGSAGSVAGAWTTSLSANLTAVAPSKPTWLTIWAAGDPKPGVSAMNPYAGKNVASMVMPGLSESNQYSINNADGTTHVLLDVVGTFEYYRTADYAPTSGVLTGNGPAWSSTADDGPSAATPRAGAAKGTDSADSTDSEAGAARIAPARTLDARLNVR</sequence>
<keyword evidence="4" id="KW-1185">Reference proteome</keyword>
<dbReference type="eggNOG" id="COG1404">
    <property type="taxonomic scope" value="Bacteria"/>
</dbReference>
<evidence type="ECO:0000313" key="4">
    <source>
        <dbReference type="Proteomes" id="UP000030011"/>
    </source>
</evidence>
<dbReference type="RefSeq" id="WP_035904609.1">
    <property type="nucleotide sequence ID" value="NZ_AVPK01000005.1"/>
</dbReference>
<keyword evidence="2" id="KW-0732">Signal</keyword>
<protein>
    <submittedName>
        <fullName evidence="3">Uncharacterized protein</fullName>
    </submittedName>
</protein>
<comment type="caution">
    <text evidence="3">The sequence shown here is derived from an EMBL/GenBank/DDBJ whole genome shotgun (WGS) entry which is preliminary data.</text>
</comment>
<evidence type="ECO:0000256" key="1">
    <source>
        <dbReference type="SAM" id="MobiDB-lite"/>
    </source>
</evidence>
<dbReference type="AlphaFoldDB" id="A0A0A0JPP6"/>
<name>A0A0A0JPP6_9MICO</name>
<dbReference type="EMBL" id="AVPK01000005">
    <property type="protein sequence ID" value="KGN37556.1"/>
    <property type="molecule type" value="Genomic_DNA"/>
</dbReference>
<feature type="region of interest" description="Disordered" evidence="1">
    <location>
        <begin position="656"/>
        <end position="707"/>
    </location>
</feature>
<feature type="chain" id="PRO_5038455767" evidence="2">
    <location>
        <begin position="24"/>
        <end position="707"/>
    </location>
</feature>
<evidence type="ECO:0000256" key="2">
    <source>
        <dbReference type="SAM" id="SignalP"/>
    </source>
</evidence>
<gene>
    <name evidence="3" type="ORF">N803_13105</name>
</gene>
<accession>A0A0A0JPP6</accession>
<reference evidence="3 4" key="1">
    <citation type="submission" date="2013-08" db="EMBL/GenBank/DDBJ databases">
        <title>The genome sequence of Knoellia subterranea.</title>
        <authorList>
            <person name="Zhu W."/>
            <person name="Wang G."/>
        </authorList>
    </citation>
    <scope>NUCLEOTIDE SEQUENCE [LARGE SCALE GENOMIC DNA]</scope>
    <source>
        <strain evidence="3 4">KCTC 19937</strain>
    </source>
</reference>